<name>A0A4P9ZNV6_9FUNG</name>
<dbReference type="InterPro" id="IPR011009">
    <property type="entry name" value="Kinase-like_dom_sf"/>
</dbReference>
<dbReference type="Proteomes" id="UP000268162">
    <property type="component" value="Unassembled WGS sequence"/>
</dbReference>
<keyword evidence="2" id="KW-1185">Reference proteome</keyword>
<dbReference type="EMBL" id="ML003000">
    <property type="protein sequence ID" value="RKP34983.1"/>
    <property type="molecule type" value="Genomic_DNA"/>
</dbReference>
<proteinExistence type="predicted"/>
<accession>A0A4P9ZNV6</accession>
<reference evidence="2" key="1">
    <citation type="journal article" date="2018" name="Nat. Microbiol.">
        <title>Leveraging single-cell genomics to expand the fungal tree of life.</title>
        <authorList>
            <person name="Ahrendt S.R."/>
            <person name="Quandt C.A."/>
            <person name="Ciobanu D."/>
            <person name="Clum A."/>
            <person name="Salamov A."/>
            <person name="Andreopoulos B."/>
            <person name="Cheng J.F."/>
            <person name="Woyke T."/>
            <person name="Pelin A."/>
            <person name="Henrissat B."/>
            <person name="Reynolds N.K."/>
            <person name="Benny G.L."/>
            <person name="Smith M.E."/>
            <person name="James T.Y."/>
            <person name="Grigoriev I.V."/>
        </authorList>
    </citation>
    <scope>NUCLEOTIDE SEQUENCE [LARGE SCALE GENOMIC DNA]</scope>
    <source>
        <strain evidence="2">RSA 468</strain>
    </source>
</reference>
<dbReference type="AlphaFoldDB" id="A0A4P9ZNV6"/>
<protein>
    <recommendedName>
        <fullName evidence="3">Aminoglycoside phosphotransferase domain-containing protein</fullName>
    </recommendedName>
</protein>
<organism evidence="1 2">
    <name type="scientific">Dimargaris cristalligena</name>
    <dbReference type="NCBI Taxonomy" id="215637"/>
    <lineage>
        <taxon>Eukaryota</taxon>
        <taxon>Fungi</taxon>
        <taxon>Fungi incertae sedis</taxon>
        <taxon>Zoopagomycota</taxon>
        <taxon>Kickxellomycotina</taxon>
        <taxon>Dimargaritomycetes</taxon>
        <taxon>Dimargaritales</taxon>
        <taxon>Dimargaritaceae</taxon>
        <taxon>Dimargaris</taxon>
    </lineage>
</organism>
<evidence type="ECO:0000313" key="2">
    <source>
        <dbReference type="Proteomes" id="UP000268162"/>
    </source>
</evidence>
<gene>
    <name evidence="1" type="ORF">BJ085DRAFT_27965</name>
</gene>
<dbReference type="Gene3D" id="3.90.1200.10">
    <property type="match status" value="1"/>
</dbReference>
<evidence type="ECO:0008006" key="3">
    <source>
        <dbReference type="Google" id="ProtNLM"/>
    </source>
</evidence>
<sequence length="325" mass="38678">MDWSKMNTIKALPVVTYVQKSNQGRGCYIVNQQYVVRKYDNAAFIGQSLLELYERGVACEEVVEYNQQYVITRFFQDAVPITDMEQARDEINKMFYLHYNNNDIVEVMDMYRRRIKQYLPLEDVHYIDFVYNRIDFREYRLVLSHNDLVTDNILINRRGRIYIIDWEFLNWTPEFVNYTLNETEIIIANPYPTHINQLSELILLTETKLDDKPMSIKLYLQILVNTLRERCHRCKAYTCSQGRKALLENANGRATRNKMCTPSRYPRLGIYCILLNQITTPAWPVNIIRKELFEQYHDNPSLPSVPYATYITHLQEIDQTDCQTF</sequence>
<dbReference type="SUPFAM" id="SSF56112">
    <property type="entry name" value="Protein kinase-like (PK-like)"/>
    <property type="match status" value="1"/>
</dbReference>
<evidence type="ECO:0000313" key="1">
    <source>
        <dbReference type="EMBL" id="RKP34983.1"/>
    </source>
</evidence>